<evidence type="ECO:0000313" key="1">
    <source>
        <dbReference type="EMBL" id="CAD7581303.1"/>
    </source>
</evidence>
<gene>
    <name evidence="1" type="ORF">TCMB3V08_LOCUS13836</name>
</gene>
<dbReference type="EMBL" id="OE214101">
    <property type="protein sequence ID" value="CAD7581303.1"/>
    <property type="molecule type" value="Genomic_DNA"/>
</dbReference>
<sequence length="35" mass="3883">MAGGKGRPMRRGKFWTKTRTSASCSESNRFTCTSV</sequence>
<name>A0A7R9PFH8_TIMCA</name>
<proteinExistence type="predicted"/>
<organism evidence="1">
    <name type="scientific">Timema californicum</name>
    <name type="common">California timema</name>
    <name type="synonym">Walking stick</name>
    <dbReference type="NCBI Taxonomy" id="61474"/>
    <lineage>
        <taxon>Eukaryota</taxon>
        <taxon>Metazoa</taxon>
        <taxon>Ecdysozoa</taxon>
        <taxon>Arthropoda</taxon>
        <taxon>Hexapoda</taxon>
        <taxon>Insecta</taxon>
        <taxon>Pterygota</taxon>
        <taxon>Neoptera</taxon>
        <taxon>Polyneoptera</taxon>
        <taxon>Phasmatodea</taxon>
        <taxon>Timematodea</taxon>
        <taxon>Timematoidea</taxon>
        <taxon>Timematidae</taxon>
        <taxon>Timema</taxon>
    </lineage>
</organism>
<dbReference type="AlphaFoldDB" id="A0A7R9PFH8"/>
<protein>
    <submittedName>
        <fullName evidence="1">(California timema) hypothetical protein</fullName>
    </submittedName>
</protein>
<reference evidence="1" key="1">
    <citation type="submission" date="2020-11" db="EMBL/GenBank/DDBJ databases">
        <authorList>
            <person name="Tran Van P."/>
        </authorList>
    </citation>
    <scope>NUCLEOTIDE SEQUENCE</scope>
</reference>
<accession>A0A7R9PFH8</accession>